<sequence>MLDAPQGRFLLCSLDQTHTQDVGLSELMTGLIQFEDFMGETRQSQLLLSVTEIRFGGGMTVEIYDGRSCLAVGVESQWVTFWLVSVCRDRRYSFMVWKCRSDPFSCLSLGSGSK</sequence>
<reference evidence="1 2" key="1">
    <citation type="journal article" date="2020" name="BMC Genomics">
        <title>Intraspecific diversification of the crop wild relative Brassica cretica Lam. using demographic model selection.</title>
        <authorList>
            <person name="Kioukis A."/>
            <person name="Michalopoulou V.A."/>
            <person name="Briers L."/>
            <person name="Pirintsos S."/>
            <person name="Studholme D.J."/>
            <person name="Pavlidis P."/>
            <person name="Sarris P.F."/>
        </authorList>
    </citation>
    <scope>NUCLEOTIDE SEQUENCE [LARGE SCALE GENOMIC DNA]</scope>
    <source>
        <strain evidence="2">cv. PFS-1207/04</strain>
    </source>
</reference>
<name>A0ABQ7BP36_BRACR</name>
<dbReference type="EMBL" id="QGKV02001507">
    <property type="protein sequence ID" value="KAF3534077.1"/>
    <property type="molecule type" value="Genomic_DNA"/>
</dbReference>
<evidence type="ECO:0000313" key="2">
    <source>
        <dbReference type="Proteomes" id="UP000266723"/>
    </source>
</evidence>
<accession>A0ABQ7BP36</accession>
<dbReference type="Proteomes" id="UP000266723">
    <property type="component" value="Unassembled WGS sequence"/>
</dbReference>
<comment type="caution">
    <text evidence="1">The sequence shown here is derived from an EMBL/GenBank/DDBJ whole genome shotgun (WGS) entry which is preliminary data.</text>
</comment>
<proteinExistence type="predicted"/>
<gene>
    <name evidence="1" type="ORF">DY000_02039644</name>
</gene>
<evidence type="ECO:0000313" key="1">
    <source>
        <dbReference type="EMBL" id="KAF3534077.1"/>
    </source>
</evidence>
<keyword evidence="2" id="KW-1185">Reference proteome</keyword>
<organism evidence="1 2">
    <name type="scientific">Brassica cretica</name>
    <name type="common">Mustard</name>
    <dbReference type="NCBI Taxonomy" id="69181"/>
    <lineage>
        <taxon>Eukaryota</taxon>
        <taxon>Viridiplantae</taxon>
        <taxon>Streptophyta</taxon>
        <taxon>Embryophyta</taxon>
        <taxon>Tracheophyta</taxon>
        <taxon>Spermatophyta</taxon>
        <taxon>Magnoliopsida</taxon>
        <taxon>eudicotyledons</taxon>
        <taxon>Gunneridae</taxon>
        <taxon>Pentapetalae</taxon>
        <taxon>rosids</taxon>
        <taxon>malvids</taxon>
        <taxon>Brassicales</taxon>
        <taxon>Brassicaceae</taxon>
        <taxon>Brassiceae</taxon>
        <taxon>Brassica</taxon>
    </lineage>
</organism>
<protein>
    <submittedName>
        <fullName evidence="1">Uncharacterized protein</fullName>
    </submittedName>
</protein>